<dbReference type="SUPFAM" id="SSF53300">
    <property type="entry name" value="vWA-like"/>
    <property type="match status" value="1"/>
</dbReference>
<dbReference type="CDD" id="cd00198">
    <property type="entry name" value="vWFA"/>
    <property type="match status" value="1"/>
</dbReference>
<evidence type="ECO:0000313" key="3">
    <source>
        <dbReference type="Proteomes" id="UP000654279"/>
    </source>
</evidence>
<dbReference type="Gene3D" id="3.40.50.410">
    <property type="entry name" value="von Willebrand factor, type A domain"/>
    <property type="match status" value="1"/>
</dbReference>
<dbReference type="SMART" id="SM00327">
    <property type="entry name" value="VWA"/>
    <property type="match status" value="1"/>
</dbReference>
<evidence type="ECO:0000313" key="2">
    <source>
        <dbReference type="EMBL" id="MBC8529391.1"/>
    </source>
</evidence>
<dbReference type="InterPro" id="IPR050525">
    <property type="entry name" value="ECM_Assembly_Org"/>
</dbReference>
<dbReference type="EMBL" id="JACRSO010000003">
    <property type="protein sequence ID" value="MBC8529391.1"/>
    <property type="molecule type" value="Genomic_DNA"/>
</dbReference>
<keyword evidence="3" id="KW-1185">Reference proteome</keyword>
<dbReference type="AlphaFoldDB" id="A0A926D197"/>
<protein>
    <submittedName>
        <fullName evidence="2">VWA domain-containing protein</fullName>
    </submittedName>
</protein>
<accession>A0A926D197</accession>
<sequence>MGLTLINQNVSKSYIGCDEIFSVQLTLAAAPSLLEKPCDIVLAVNTSDGMGGEALGEIKEMAGRLIRLVAAQTHGGRADHIGAGNRMGLISFSDEAYIEVWPITAAVGLRCRLNKLRVGGKANHADAFIKARALFNMQSASRKVLIVWTDGVHTAGGPSAKAADKLREMGVEIYCVGVSARNEVNTRALNAWASGPEGAHVFLPHKSARTAWKNLTHSLTCAGATDLVLQERFGRAFHIVGTPKASKGRARRIGQRTLRWDIDALGVDGAQGATLHFLLRHTGGGEGLKPIAHSAVYADKQQNDVQIPIPKVQIQCGAGFGSLAGEDWEDGQP</sequence>
<comment type="caution">
    <text evidence="2">The sequence shown here is derived from an EMBL/GenBank/DDBJ whole genome shotgun (WGS) entry which is preliminary data.</text>
</comment>
<dbReference type="PANTHER" id="PTHR24020">
    <property type="entry name" value="COLLAGEN ALPHA"/>
    <property type="match status" value="1"/>
</dbReference>
<evidence type="ECO:0000259" key="1">
    <source>
        <dbReference type="PROSITE" id="PS50234"/>
    </source>
</evidence>
<name>A0A926D197_9FIRM</name>
<proteinExistence type="predicted"/>
<dbReference type="RefSeq" id="WP_249285244.1">
    <property type="nucleotide sequence ID" value="NZ_JACRSO010000003.1"/>
</dbReference>
<dbReference type="PROSITE" id="PS50234">
    <property type="entry name" value="VWFA"/>
    <property type="match status" value="1"/>
</dbReference>
<gene>
    <name evidence="2" type="ORF">H8699_08125</name>
</gene>
<dbReference type="Proteomes" id="UP000654279">
    <property type="component" value="Unassembled WGS sequence"/>
</dbReference>
<feature type="domain" description="VWFA" evidence="1">
    <location>
        <begin position="39"/>
        <end position="219"/>
    </location>
</feature>
<dbReference type="InterPro" id="IPR002035">
    <property type="entry name" value="VWF_A"/>
</dbReference>
<dbReference type="Pfam" id="PF00092">
    <property type="entry name" value="VWA"/>
    <property type="match status" value="1"/>
</dbReference>
<reference evidence="2" key="1">
    <citation type="submission" date="2020-08" db="EMBL/GenBank/DDBJ databases">
        <title>Genome public.</title>
        <authorList>
            <person name="Liu C."/>
            <person name="Sun Q."/>
        </authorList>
    </citation>
    <scope>NUCLEOTIDE SEQUENCE</scope>
    <source>
        <strain evidence="2">NSJ-44</strain>
    </source>
</reference>
<organism evidence="2 3">
    <name type="scientific">Luoshenia tenuis</name>
    <dbReference type="NCBI Taxonomy" id="2763654"/>
    <lineage>
        <taxon>Bacteria</taxon>
        <taxon>Bacillati</taxon>
        <taxon>Bacillota</taxon>
        <taxon>Clostridia</taxon>
        <taxon>Christensenellales</taxon>
        <taxon>Christensenellaceae</taxon>
        <taxon>Luoshenia</taxon>
    </lineage>
</organism>
<dbReference type="InterPro" id="IPR036465">
    <property type="entry name" value="vWFA_dom_sf"/>
</dbReference>